<dbReference type="PANTHER" id="PTHR14972:SF8">
    <property type="entry name" value="GLUCOCORTICOID-INDUCED TRANSCRIPT 1 PROTEIN-LIKE ISOFORM X1"/>
    <property type="match status" value="1"/>
</dbReference>
<feature type="region of interest" description="Disordered" evidence="2">
    <location>
        <begin position="1"/>
        <end position="64"/>
    </location>
</feature>
<gene>
    <name evidence="3" type="ORF">g.24591</name>
</gene>
<evidence type="ECO:0000256" key="2">
    <source>
        <dbReference type="SAM" id="MobiDB-lite"/>
    </source>
</evidence>
<evidence type="ECO:0000256" key="1">
    <source>
        <dbReference type="ARBA" id="ARBA00022553"/>
    </source>
</evidence>
<accession>A0A1B6DMH8</accession>
<protein>
    <recommendedName>
        <fullName evidence="4">Glucocorticoid-induced transcript 1 protein</fullName>
    </recommendedName>
</protein>
<evidence type="ECO:0000313" key="3">
    <source>
        <dbReference type="EMBL" id="JAS26852.1"/>
    </source>
</evidence>
<dbReference type="PANTHER" id="PTHR14972">
    <property type="entry name" value="AGAP011572-PA"/>
    <property type="match status" value="1"/>
</dbReference>
<dbReference type="EMBL" id="GEDC01010446">
    <property type="protein sequence ID" value="JAS26852.1"/>
    <property type="molecule type" value="Transcribed_RNA"/>
</dbReference>
<name>A0A1B6DMH8_9HEMI</name>
<reference evidence="3" key="1">
    <citation type="submission" date="2015-12" db="EMBL/GenBank/DDBJ databases">
        <title>De novo transcriptome assembly of four potential Pierce s Disease insect vectors from Arizona vineyards.</title>
        <authorList>
            <person name="Tassone E.E."/>
        </authorList>
    </citation>
    <scope>NUCLEOTIDE SEQUENCE</scope>
</reference>
<feature type="compositionally biased region" description="Low complexity" evidence="2">
    <location>
        <begin position="286"/>
        <end position="296"/>
    </location>
</feature>
<dbReference type="Pfam" id="PF15388">
    <property type="entry name" value="FAM117"/>
    <property type="match status" value="1"/>
</dbReference>
<feature type="compositionally biased region" description="Low complexity" evidence="2">
    <location>
        <begin position="264"/>
        <end position="279"/>
    </location>
</feature>
<feature type="region of interest" description="Disordered" evidence="2">
    <location>
        <begin position="257"/>
        <end position="324"/>
    </location>
</feature>
<feature type="compositionally biased region" description="Polar residues" evidence="2">
    <location>
        <begin position="24"/>
        <end position="63"/>
    </location>
</feature>
<sequence length="383" mass="42379">MSGQGSQWVRKSPSKQFPMKATLPMSSFTRQNSNLKNTQIDSPSLSPTTSWRSRASPESNLSGFRSPGALNYTGRCRALKHNGPCIRRTASLDTIYVSVQWPLDMFGGLLQLDKATQTDDCIGEIRKTSRCSDPCNNANEEKLEKFIRQRLQRPSNSRERTPAMSLMLHASTEHGSQTATPPPYSYPVNIPVKQRQPMRNSIEGLNQEIERLVLRATSTLSTEREEEKLQLIHQATPEGHRAPLADLLRSTRSVNTQTPAFTNSSHSSSGPPSCESASPLIAGSMDSSRPPSGSEDSSPEQDSRQFGTSPRINRFLAREPPDGCERVSSRFNEECRKTVVDYCPIKTSVNFQFKPSLGSAFLPLAQCSRQTPQAQATTPPPQL</sequence>
<keyword evidence="1" id="KW-0597">Phosphoprotein</keyword>
<dbReference type="InterPro" id="IPR026642">
    <property type="entry name" value="Glcci1/FAM117"/>
</dbReference>
<dbReference type="AlphaFoldDB" id="A0A1B6DMH8"/>
<organism evidence="3">
    <name type="scientific">Clastoptera arizonana</name>
    <name type="common">Arizona spittle bug</name>
    <dbReference type="NCBI Taxonomy" id="38151"/>
    <lineage>
        <taxon>Eukaryota</taxon>
        <taxon>Metazoa</taxon>
        <taxon>Ecdysozoa</taxon>
        <taxon>Arthropoda</taxon>
        <taxon>Hexapoda</taxon>
        <taxon>Insecta</taxon>
        <taxon>Pterygota</taxon>
        <taxon>Neoptera</taxon>
        <taxon>Paraneoptera</taxon>
        <taxon>Hemiptera</taxon>
        <taxon>Auchenorrhyncha</taxon>
        <taxon>Cercopoidea</taxon>
        <taxon>Clastopteridae</taxon>
        <taxon>Clastoptera</taxon>
    </lineage>
</organism>
<proteinExistence type="predicted"/>
<evidence type="ECO:0008006" key="4">
    <source>
        <dbReference type="Google" id="ProtNLM"/>
    </source>
</evidence>